<sequence length="395" mass="45965">MDKKSRNILILFGAALLAIIVIEVTRPKPINWKPSYTSVDKIPFGSYILYKELTETYKDKNVNLVSKNPYEFLSDSTYNTNSAYLFINTNLDFDKRSYEKLIAFVRQGNSVFLAGRYFGEILKDSLRIETDIDYQITEEEITPTFFSSYLQQDSLPKFKKGVYKSVFKSFDTTKTKVLGYLKNEEEKLSQINFIKITEGKGEIYLNTIPEAFSNYYMLKDNGVYAANTLSFLQKNPTLYWDDYLKSGRKIINSPMRFVLNQIPLRWAYYLLIIGILIFIIFKGKRQQRIIPVVEPLQNTSIEFAKTIGDLYFQHKDYSDIISKKITYFLEKLRSQYYLNTNELDTTFINKLAVKSGHSLTDTKELVDHIHALKGRIAHTEADLIALNKKIEKFTL</sequence>
<keyword evidence="1" id="KW-0472">Membrane</keyword>
<feature type="transmembrane region" description="Helical" evidence="1">
    <location>
        <begin position="266"/>
        <end position="281"/>
    </location>
</feature>
<dbReference type="Pfam" id="PF14258">
    <property type="entry name" value="DUF4350"/>
    <property type="match status" value="1"/>
</dbReference>
<evidence type="ECO:0000256" key="1">
    <source>
        <dbReference type="SAM" id="Phobius"/>
    </source>
</evidence>
<keyword evidence="1" id="KW-0812">Transmembrane</keyword>
<organism evidence="3 4">
    <name type="scientific">Aquimarina muelleri</name>
    <dbReference type="NCBI Taxonomy" id="279356"/>
    <lineage>
        <taxon>Bacteria</taxon>
        <taxon>Pseudomonadati</taxon>
        <taxon>Bacteroidota</taxon>
        <taxon>Flavobacteriia</taxon>
        <taxon>Flavobacteriales</taxon>
        <taxon>Flavobacteriaceae</taxon>
        <taxon>Aquimarina</taxon>
    </lineage>
</organism>
<dbReference type="Proteomes" id="UP000601108">
    <property type="component" value="Unassembled WGS sequence"/>
</dbReference>
<dbReference type="InterPro" id="IPR025646">
    <property type="entry name" value="DUF4350"/>
</dbReference>
<proteinExistence type="predicted"/>
<keyword evidence="1" id="KW-1133">Transmembrane helix</keyword>
<dbReference type="EMBL" id="BMWS01000032">
    <property type="protein sequence ID" value="GGX31637.1"/>
    <property type="molecule type" value="Genomic_DNA"/>
</dbReference>
<gene>
    <name evidence="3" type="ORF">GCM10007384_35810</name>
</gene>
<dbReference type="RefSeq" id="WP_035088306.1">
    <property type="nucleotide sequence ID" value="NZ_BMWS01000032.1"/>
</dbReference>
<evidence type="ECO:0000313" key="4">
    <source>
        <dbReference type="Proteomes" id="UP000601108"/>
    </source>
</evidence>
<feature type="domain" description="DUF4350" evidence="2">
    <location>
        <begin position="40"/>
        <end position="228"/>
    </location>
</feature>
<reference evidence="3 4" key="1">
    <citation type="journal article" date="2014" name="Int. J. Syst. Evol. Microbiol.">
        <title>Complete genome sequence of Corynebacterium casei LMG S-19264T (=DSM 44701T), isolated from a smear-ripened cheese.</title>
        <authorList>
            <consortium name="US DOE Joint Genome Institute (JGI-PGF)"/>
            <person name="Walter F."/>
            <person name="Albersmeier A."/>
            <person name="Kalinowski J."/>
            <person name="Ruckert C."/>
        </authorList>
    </citation>
    <scope>NUCLEOTIDE SEQUENCE [LARGE SCALE GENOMIC DNA]</scope>
    <source>
        <strain evidence="3 4">KCTC 12285</strain>
    </source>
</reference>
<comment type="caution">
    <text evidence="3">The sequence shown here is derived from an EMBL/GenBank/DDBJ whole genome shotgun (WGS) entry which is preliminary data.</text>
</comment>
<protein>
    <recommendedName>
        <fullName evidence="2">DUF4350 domain-containing protein</fullName>
    </recommendedName>
</protein>
<dbReference type="AlphaFoldDB" id="A0A918JZI7"/>
<evidence type="ECO:0000313" key="3">
    <source>
        <dbReference type="EMBL" id="GGX31637.1"/>
    </source>
</evidence>
<evidence type="ECO:0000259" key="2">
    <source>
        <dbReference type="Pfam" id="PF14258"/>
    </source>
</evidence>
<name>A0A918JZI7_9FLAO</name>
<accession>A0A918JZI7</accession>
<keyword evidence="4" id="KW-1185">Reference proteome</keyword>